<protein>
    <submittedName>
        <fullName evidence="1">TIGR02996 domain-containing protein</fullName>
    </submittedName>
</protein>
<dbReference type="InterPro" id="IPR032675">
    <property type="entry name" value="LRR_dom_sf"/>
</dbReference>
<dbReference type="Gene3D" id="3.80.10.10">
    <property type="entry name" value="Ribonuclease Inhibitor"/>
    <property type="match status" value="1"/>
</dbReference>
<comment type="caution">
    <text evidence="1">The sequence shown here is derived from an EMBL/GenBank/DDBJ whole genome shotgun (WGS) entry which is preliminary data.</text>
</comment>
<dbReference type="Proteomes" id="UP001592582">
    <property type="component" value="Unassembled WGS sequence"/>
</dbReference>
<gene>
    <name evidence="1" type="ORF">ACEZDG_06050</name>
</gene>
<organism evidence="1 2">
    <name type="scientific">Streptacidiphilus alkalitolerans</name>
    <dbReference type="NCBI Taxonomy" id="3342712"/>
    <lineage>
        <taxon>Bacteria</taxon>
        <taxon>Bacillati</taxon>
        <taxon>Actinomycetota</taxon>
        <taxon>Actinomycetes</taxon>
        <taxon>Kitasatosporales</taxon>
        <taxon>Streptomycetaceae</taxon>
        <taxon>Streptacidiphilus</taxon>
    </lineage>
</organism>
<name>A0ABV6V549_9ACTN</name>
<dbReference type="NCBIfam" id="TIGR02996">
    <property type="entry name" value="rpt_mate_G_obs"/>
    <property type="match status" value="1"/>
</dbReference>
<reference evidence="1 2" key="1">
    <citation type="submission" date="2024-09" db="EMBL/GenBank/DDBJ databases">
        <authorList>
            <person name="Lee S.D."/>
        </authorList>
    </citation>
    <scope>NUCLEOTIDE SEQUENCE [LARGE SCALE GENOMIC DNA]</scope>
    <source>
        <strain evidence="1 2">N1-1</strain>
    </source>
</reference>
<dbReference type="SUPFAM" id="SSF52047">
    <property type="entry name" value="RNI-like"/>
    <property type="match status" value="1"/>
</dbReference>
<sequence length="258" mass="28255">MAGPSALLQDVVSAPADVAPRLAYAKAVARRDPERAEFIRIQLALARWRKEFDRRLDPSLERELTLVRARGREWAADIAPLVDGWQFLSGFVEVVTLDAAAFLADAEEIYRRAPVLHLNLTGVRPVAERLFASPSLGRIRSLRLHALELGDAEAALLASSPHLGRLEWLDLGGNRIGAAGLEALAGSAGLPRLGYVDLSYNAVDDPTPRHADEYDADSAAALRLQAAHGPRAWLDARTRSIWPPHRDAVEYPRGWNSG</sequence>
<proteinExistence type="predicted"/>
<dbReference type="EMBL" id="JBHEZX010000002">
    <property type="protein sequence ID" value="MFC1408840.1"/>
    <property type="molecule type" value="Genomic_DNA"/>
</dbReference>
<dbReference type="InterPro" id="IPR014338">
    <property type="entry name" value="CHP02996_rpt-companion-dom"/>
</dbReference>
<accession>A0ABV6V549</accession>
<keyword evidence="2" id="KW-1185">Reference proteome</keyword>
<evidence type="ECO:0000313" key="1">
    <source>
        <dbReference type="EMBL" id="MFC1408840.1"/>
    </source>
</evidence>
<evidence type="ECO:0000313" key="2">
    <source>
        <dbReference type="Proteomes" id="UP001592582"/>
    </source>
</evidence>